<evidence type="ECO:0000313" key="9">
    <source>
        <dbReference type="EMBL" id="HFX13898.1"/>
    </source>
</evidence>
<dbReference type="Gene3D" id="2.40.30.170">
    <property type="match status" value="1"/>
</dbReference>
<dbReference type="NCBIfam" id="TIGR01730">
    <property type="entry name" value="RND_mfp"/>
    <property type="match status" value="1"/>
</dbReference>
<accession>A0A7C3RIW4</accession>
<evidence type="ECO:0000256" key="1">
    <source>
        <dbReference type="ARBA" id="ARBA00004196"/>
    </source>
</evidence>
<dbReference type="InterPro" id="IPR058627">
    <property type="entry name" value="MdtA-like_C"/>
</dbReference>
<dbReference type="GO" id="GO:0015562">
    <property type="term" value="F:efflux transmembrane transporter activity"/>
    <property type="evidence" value="ECO:0007669"/>
    <property type="project" value="InterPro"/>
</dbReference>
<dbReference type="SUPFAM" id="SSF111369">
    <property type="entry name" value="HlyD-like secretion proteins"/>
    <property type="match status" value="2"/>
</dbReference>
<evidence type="ECO:0000259" key="8">
    <source>
        <dbReference type="Pfam" id="PF25967"/>
    </source>
</evidence>
<dbReference type="PANTHER" id="PTHR32347">
    <property type="entry name" value="EFFLUX SYSTEM COMPONENT YKNX-RELATED"/>
    <property type="match status" value="1"/>
</dbReference>
<comment type="subcellular location">
    <subcellularLocation>
        <location evidence="1">Cell envelope</location>
    </subcellularLocation>
</comment>
<feature type="domain" description="CusB-like beta-barrel" evidence="7">
    <location>
        <begin position="272"/>
        <end position="342"/>
    </location>
</feature>
<dbReference type="Pfam" id="PF25954">
    <property type="entry name" value="Beta-barrel_RND_2"/>
    <property type="match status" value="1"/>
</dbReference>
<dbReference type="InterPro" id="IPR058792">
    <property type="entry name" value="Beta-barrel_RND_2"/>
</dbReference>
<dbReference type="InterPro" id="IPR006143">
    <property type="entry name" value="RND_pump_MFP"/>
</dbReference>
<dbReference type="EMBL" id="DTIN01000027">
    <property type="protein sequence ID" value="HFX13898.1"/>
    <property type="molecule type" value="Genomic_DNA"/>
</dbReference>
<feature type="domain" description="Multidrug resistance protein MdtA-like barrel-sandwich hybrid" evidence="6">
    <location>
        <begin position="63"/>
        <end position="263"/>
    </location>
</feature>
<name>A0A7C3RIW4_DICTH</name>
<dbReference type="Gene3D" id="1.10.287.470">
    <property type="entry name" value="Helix hairpin bin"/>
    <property type="match status" value="2"/>
</dbReference>
<evidence type="ECO:0000256" key="4">
    <source>
        <dbReference type="SAM" id="Coils"/>
    </source>
</evidence>
<dbReference type="Gene3D" id="2.40.420.20">
    <property type="match status" value="1"/>
</dbReference>
<evidence type="ECO:0000256" key="2">
    <source>
        <dbReference type="ARBA" id="ARBA00009477"/>
    </source>
</evidence>
<feature type="region of interest" description="Disordered" evidence="5">
    <location>
        <begin position="411"/>
        <end position="432"/>
    </location>
</feature>
<dbReference type="InterPro" id="IPR058625">
    <property type="entry name" value="MdtA-like_BSH"/>
</dbReference>
<evidence type="ECO:0000259" key="6">
    <source>
        <dbReference type="Pfam" id="PF25917"/>
    </source>
</evidence>
<dbReference type="Gene3D" id="2.40.50.100">
    <property type="match status" value="1"/>
</dbReference>
<dbReference type="GO" id="GO:0016020">
    <property type="term" value="C:membrane"/>
    <property type="evidence" value="ECO:0007669"/>
    <property type="project" value="InterPro"/>
</dbReference>
<sequence>MKKKSILIIVIAILVVIIGSWSIFGRNSRTSSNKTTITTYTVQRGDLLVTVSGSGMLEAERSLDIVSKVSGTVIYVIEEGKKVKAGDILVKVDPTDYQISYNQALISYKNAENSYEQAKLNYETQKRNLDKNLSDAQISRDNAFLEYKNAEKNLERIKGLFEKGFASQSDLDNARLTSEKAKNSYMQAETNLKTVKSNYDNQLKNLQKDLETSRLSFEKAKLDLQNAKKNLENTIIKAPFSGIVSNVKVVNGQIISNNTVLMTLLDTDNVELSLEVDETDIGKVSLGLPVRVTLDAFPDEEFEGKVIRISPVATISNNIPIFKVRVKIPNPGLKLKVGMSADGDIILLEKKNVLLIPLRAIKKTERRSYVEILKGNGNTELVRVTLGEDDGTNVIVESGLKEGDVIVLSSSSSTSRSTNQQMQIRIPGVPLR</sequence>
<protein>
    <submittedName>
        <fullName evidence="9">Efflux RND transporter periplasmic adaptor subunit</fullName>
    </submittedName>
</protein>
<dbReference type="Pfam" id="PF25917">
    <property type="entry name" value="BSH_RND"/>
    <property type="match status" value="1"/>
</dbReference>
<comment type="similarity">
    <text evidence="2">Belongs to the membrane fusion protein (MFP) (TC 8.A.1) family.</text>
</comment>
<evidence type="ECO:0000256" key="3">
    <source>
        <dbReference type="ARBA" id="ARBA00023054"/>
    </source>
</evidence>
<dbReference type="GO" id="GO:0030313">
    <property type="term" value="C:cell envelope"/>
    <property type="evidence" value="ECO:0007669"/>
    <property type="project" value="UniProtKB-SubCell"/>
</dbReference>
<organism evidence="9">
    <name type="scientific">Dictyoglomus thermophilum</name>
    <dbReference type="NCBI Taxonomy" id="14"/>
    <lineage>
        <taxon>Bacteria</taxon>
        <taxon>Pseudomonadati</taxon>
        <taxon>Dictyoglomota</taxon>
        <taxon>Dictyoglomia</taxon>
        <taxon>Dictyoglomales</taxon>
        <taxon>Dictyoglomaceae</taxon>
        <taxon>Dictyoglomus</taxon>
    </lineage>
</organism>
<dbReference type="Pfam" id="PF25967">
    <property type="entry name" value="RND-MFP_C"/>
    <property type="match status" value="1"/>
</dbReference>
<comment type="caution">
    <text evidence="9">The sequence shown here is derived from an EMBL/GenBank/DDBJ whole genome shotgun (WGS) entry which is preliminary data.</text>
</comment>
<dbReference type="InterPro" id="IPR050465">
    <property type="entry name" value="UPF0194_transport"/>
</dbReference>
<gene>
    <name evidence="9" type="ORF">ENW00_07110</name>
</gene>
<evidence type="ECO:0000256" key="5">
    <source>
        <dbReference type="SAM" id="MobiDB-lite"/>
    </source>
</evidence>
<reference evidence="9" key="1">
    <citation type="journal article" date="2020" name="mSystems">
        <title>Genome- and Community-Level Interaction Insights into Carbon Utilization and Element Cycling Functions of Hydrothermarchaeota in Hydrothermal Sediment.</title>
        <authorList>
            <person name="Zhou Z."/>
            <person name="Liu Y."/>
            <person name="Xu W."/>
            <person name="Pan J."/>
            <person name="Luo Z.H."/>
            <person name="Li M."/>
        </authorList>
    </citation>
    <scope>NUCLEOTIDE SEQUENCE [LARGE SCALE GENOMIC DNA]</scope>
    <source>
        <strain evidence="9">SpSt-81</strain>
    </source>
</reference>
<feature type="coiled-coil region" evidence="4">
    <location>
        <begin position="101"/>
        <end position="237"/>
    </location>
</feature>
<feature type="domain" description="Multidrug resistance protein MdtA-like C-terminal permuted SH3" evidence="8">
    <location>
        <begin position="352"/>
        <end position="409"/>
    </location>
</feature>
<dbReference type="AlphaFoldDB" id="A0A7C3RIW4"/>
<dbReference type="SUPFAM" id="SSF56954">
    <property type="entry name" value="Outer membrane efflux proteins (OEP)"/>
    <property type="match status" value="1"/>
</dbReference>
<proteinExistence type="inferred from homology"/>
<keyword evidence="3 4" id="KW-0175">Coiled coil</keyword>
<evidence type="ECO:0000259" key="7">
    <source>
        <dbReference type="Pfam" id="PF25954"/>
    </source>
</evidence>
<dbReference type="PANTHER" id="PTHR32347:SF14">
    <property type="entry name" value="EFFLUX SYSTEM COMPONENT YKNX-RELATED"/>
    <property type="match status" value="1"/>
</dbReference>